<name>A0AAV9V079_9PEZI</name>
<dbReference type="PANTHER" id="PTHR11069">
    <property type="entry name" value="GLUCOSYLCERAMIDASE"/>
    <property type="match status" value="1"/>
</dbReference>
<dbReference type="InterPro" id="IPR013780">
    <property type="entry name" value="Glyco_hydro_b"/>
</dbReference>
<evidence type="ECO:0000259" key="6">
    <source>
        <dbReference type="PROSITE" id="PS51164"/>
    </source>
</evidence>
<keyword evidence="3" id="KW-0378">Hydrolase</keyword>
<dbReference type="EMBL" id="JAVHNQ010000004">
    <property type="protein sequence ID" value="KAK6350167.1"/>
    <property type="molecule type" value="Genomic_DNA"/>
</dbReference>
<dbReference type="Proteomes" id="UP001375240">
    <property type="component" value="Unassembled WGS sequence"/>
</dbReference>
<dbReference type="GO" id="GO:0006680">
    <property type="term" value="P:glucosylceramide catabolic process"/>
    <property type="evidence" value="ECO:0007669"/>
    <property type="project" value="TreeGrafter"/>
</dbReference>
<dbReference type="GO" id="GO:0004348">
    <property type="term" value="F:glucosylceramidase activity"/>
    <property type="evidence" value="ECO:0007669"/>
    <property type="project" value="InterPro"/>
</dbReference>
<keyword evidence="2 5" id="KW-0732">Signal</keyword>
<evidence type="ECO:0000313" key="8">
    <source>
        <dbReference type="Proteomes" id="UP001375240"/>
    </source>
</evidence>
<evidence type="ECO:0000313" key="7">
    <source>
        <dbReference type="EMBL" id="KAK6350167.1"/>
    </source>
</evidence>
<dbReference type="PROSITE" id="PS00562">
    <property type="entry name" value="CBM1_1"/>
    <property type="match status" value="1"/>
</dbReference>
<feature type="domain" description="CBM1" evidence="6">
    <location>
        <begin position="507"/>
        <end position="543"/>
    </location>
</feature>
<evidence type="ECO:0000256" key="4">
    <source>
        <dbReference type="SAM" id="MobiDB-lite"/>
    </source>
</evidence>
<dbReference type="PANTHER" id="PTHR11069:SF23">
    <property type="entry name" value="LYSOSOMAL ACID GLUCOSYLCERAMIDASE"/>
    <property type="match status" value="1"/>
</dbReference>
<sequence length="544" mass="56813">MAKVPYRLLAAAGLVVSASAQTAITVNVGTTYQTIEGFGFSQAFGRATEFKNAAAALQKQALDLLFSTTTGAGFSIIRNRIGSGGSGDSIEPSNPGSPSATPRYVWDNNDSGQVWFTQQAQSYGVTTIYADAWSAPGFMKTSGSESTPGYLCGTTGHTCSSGDWRQAYANFLVQYVKYYASIGVTITHLGFLNEPDYAPSYSQMQISTNAQEAISFIPTLYNTIQAAGLNTKIVCCDAVGWSTQITYTNALVNAGSTQYLGVITSHCYSSDLTSPITITSLPKWNTEGGPSTAFVRTWYSNGGTNEGFTWANKIAVGVVNAGLSAYLFWEGFELGQQQSGSHLIDTDGTNPIPSGIYYAFAMWSRYIRPGAVRLGTSGSISNVIIGAFKNTDGSIVVVFTNGGTGAQSARISFSGFTPTAAAAYVTNQGSNFASTSSALSGGAVTVSIPGRGVVTVKLTGGSGGTTTIVTSTTTARTSSTTSRTTTTTTTTTRTTTAVTTTTSSTAGACGQWMQCGGIGWTGCTTCKSPYTCKVQNAYYSQCLA</sequence>
<dbReference type="Gene3D" id="3.20.20.80">
    <property type="entry name" value="Glycosidases"/>
    <property type="match status" value="1"/>
</dbReference>
<dbReference type="AlphaFoldDB" id="A0AAV9V079"/>
<accession>A0AAV9V079</accession>
<dbReference type="Pfam" id="PF14587">
    <property type="entry name" value="Glyco_hydr_30_2"/>
    <property type="match status" value="1"/>
</dbReference>
<dbReference type="InterPro" id="IPR039514">
    <property type="entry name" value="6GAL-like"/>
</dbReference>
<dbReference type="GO" id="GO:0030248">
    <property type="term" value="F:cellulose binding"/>
    <property type="evidence" value="ECO:0007669"/>
    <property type="project" value="InterPro"/>
</dbReference>
<dbReference type="InterPro" id="IPR033452">
    <property type="entry name" value="GH30_C"/>
</dbReference>
<gene>
    <name evidence="7" type="ORF">TWF696_006411</name>
</gene>
<dbReference type="SUPFAM" id="SSF57180">
    <property type="entry name" value="Cellulose-binding domain"/>
    <property type="match status" value="1"/>
</dbReference>
<dbReference type="SMART" id="SM00236">
    <property type="entry name" value="fCBD"/>
    <property type="match status" value="1"/>
</dbReference>
<protein>
    <recommendedName>
        <fullName evidence="6">CBM1 domain-containing protein</fullName>
    </recommendedName>
</protein>
<dbReference type="Pfam" id="PF17189">
    <property type="entry name" value="Glyco_hydro_30C"/>
    <property type="match status" value="1"/>
</dbReference>
<feature type="chain" id="PRO_5043653787" description="CBM1 domain-containing protein" evidence="5">
    <location>
        <begin position="21"/>
        <end position="544"/>
    </location>
</feature>
<proteinExistence type="inferred from homology"/>
<dbReference type="InterPro" id="IPR017853">
    <property type="entry name" value="GH"/>
</dbReference>
<dbReference type="InterPro" id="IPR035971">
    <property type="entry name" value="CBD_sf"/>
</dbReference>
<dbReference type="InterPro" id="IPR001139">
    <property type="entry name" value="Glyco_hydro_30"/>
</dbReference>
<keyword evidence="8" id="KW-1185">Reference proteome</keyword>
<dbReference type="GO" id="GO:0005576">
    <property type="term" value="C:extracellular region"/>
    <property type="evidence" value="ECO:0007669"/>
    <property type="project" value="InterPro"/>
</dbReference>
<dbReference type="GO" id="GO:0016020">
    <property type="term" value="C:membrane"/>
    <property type="evidence" value="ECO:0007669"/>
    <property type="project" value="GOC"/>
</dbReference>
<evidence type="ECO:0000256" key="2">
    <source>
        <dbReference type="ARBA" id="ARBA00022729"/>
    </source>
</evidence>
<dbReference type="Gene3D" id="2.60.40.1180">
    <property type="entry name" value="Golgi alpha-mannosidase II"/>
    <property type="match status" value="1"/>
</dbReference>
<dbReference type="GO" id="GO:0005975">
    <property type="term" value="P:carbohydrate metabolic process"/>
    <property type="evidence" value="ECO:0007669"/>
    <property type="project" value="InterPro"/>
</dbReference>
<dbReference type="Pfam" id="PF00734">
    <property type="entry name" value="CBM_1"/>
    <property type="match status" value="1"/>
</dbReference>
<feature type="signal peptide" evidence="5">
    <location>
        <begin position="1"/>
        <end position="20"/>
    </location>
</feature>
<reference evidence="7 8" key="1">
    <citation type="submission" date="2019-10" db="EMBL/GenBank/DDBJ databases">
        <authorList>
            <person name="Palmer J.M."/>
        </authorList>
    </citation>
    <scope>NUCLEOTIDE SEQUENCE [LARGE SCALE GENOMIC DNA]</scope>
    <source>
        <strain evidence="7 8">TWF696</strain>
    </source>
</reference>
<dbReference type="SUPFAM" id="SSF51445">
    <property type="entry name" value="(Trans)glycosidases"/>
    <property type="match status" value="1"/>
</dbReference>
<comment type="caution">
    <text evidence="7">The sequence shown here is derived from an EMBL/GenBank/DDBJ whole genome shotgun (WGS) entry which is preliminary data.</text>
</comment>
<dbReference type="InterPro" id="IPR000254">
    <property type="entry name" value="CBD"/>
</dbReference>
<evidence type="ECO:0000256" key="5">
    <source>
        <dbReference type="SAM" id="SignalP"/>
    </source>
</evidence>
<dbReference type="SUPFAM" id="SSF51011">
    <property type="entry name" value="Glycosyl hydrolase domain"/>
    <property type="match status" value="1"/>
</dbReference>
<comment type="similarity">
    <text evidence="1">Belongs to the glycosyl hydrolase 30 family.</text>
</comment>
<evidence type="ECO:0000256" key="3">
    <source>
        <dbReference type="ARBA" id="ARBA00022801"/>
    </source>
</evidence>
<organism evidence="7 8">
    <name type="scientific">Orbilia brochopaga</name>
    <dbReference type="NCBI Taxonomy" id="3140254"/>
    <lineage>
        <taxon>Eukaryota</taxon>
        <taxon>Fungi</taxon>
        <taxon>Dikarya</taxon>
        <taxon>Ascomycota</taxon>
        <taxon>Pezizomycotina</taxon>
        <taxon>Orbiliomycetes</taxon>
        <taxon>Orbiliales</taxon>
        <taxon>Orbiliaceae</taxon>
        <taxon>Orbilia</taxon>
    </lineage>
</organism>
<feature type="region of interest" description="Disordered" evidence="4">
    <location>
        <begin position="472"/>
        <end position="491"/>
    </location>
</feature>
<evidence type="ECO:0000256" key="1">
    <source>
        <dbReference type="ARBA" id="ARBA00005382"/>
    </source>
</evidence>
<dbReference type="PROSITE" id="PS51164">
    <property type="entry name" value="CBM1_2"/>
    <property type="match status" value="1"/>
</dbReference>